<dbReference type="Gramene" id="HORVU.MOREX.r2.6HG0462800.1">
    <property type="protein sequence ID" value="HORVU.MOREX.r2.6HG0462800.1"/>
    <property type="gene ID" value="HORVU.MOREX.r2.6HG0462800"/>
</dbReference>
<feature type="chain" id="PRO_5035211189" evidence="1">
    <location>
        <begin position="29"/>
        <end position="85"/>
    </location>
</feature>
<accession>A0A8I6YB10</accession>
<dbReference type="EnsemblPlants" id="HORVU.MOREX.r3.6HG0557120.1">
    <property type="protein sequence ID" value="HORVU.MOREX.r3.6HG0557120.1"/>
    <property type="gene ID" value="HORVU.MOREX.r3.6HG0557120"/>
</dbReference>
<organism evidence="2 3">
    <name type="scientific">Hordeum vulgare subsp. vulgare</name>
    <name type="common">Domesticated barley</name>
    <dbReference type="NCBI Taxonomy" id="112509"/>
    <lineage>
        <taxon>Eukaryota</taxon>
        <taxon>Viridiplantae</taxon>
        <taxon>Streptophyta</taxon>
        <taxon>Embryophyta</taxon>
        <taxon>Tracheophyta</taxon>
        <taxon>Spermatophyta</taxon>
        <taxon>Magnoliopsida</taxon>
        <taxon>Liliopsida</taxon>
        <taxon>Poales</taxon>
        <taxon>Poaceae</taxon>
        <taxon>BOP clade</taxon>
        <taxon>Pooideae</taxon>
        <taxon>Triticodae</taxon>
        <taxon>Triticeae</taxon>
        <taxon>Hordeinae</taxon>
        <taxon>Hordeum</taxon>
    </lineage>
</organism>
<reference evidence="2" key="3">
    <citation type="submission" date="2022-01" db="UniProtKB">
        <authorList>
            <consortium name="EnsemblPlants"/>
        </authorList>
    </citation>
    <scope>IDENTIFICATION</scope>
    <source>
        <strain evidence="2">subsp. vulgare</strain>
    </source>
</reference>
<keyword evidence="3" id="KW-1185">Reference proteome</keyword>
<reference evidence="2" key="2">
    <citation type="submission" date="2020-10" db="EMBL/GenBank/DDBJ databases">
        <authorList>
            <person name="Scholz U."/>
            <person name="Mascher M."/>
            <person name="Fiebig A."/>
        </authorList>
    </citation>
    <scope>NUCLEOTIDE SEQUENCE [LARGE SCALE GENOMIC DNA]</scope>
    <source>
        <strain evidence="2">cv. Morex</strain>
    </source>
</reference>
<evidence type="ECO:0000313" key="2">
    <source>
        <dbReference type="EnsemblPlants" id="HORVU.MOREX.r3.6HG0557120.1"/>
    </source>
</evidence>
<dbReference type="Proteomes" id="UP000011116">
    <property type="component" value="Chromosome 6H"/>
</dbReference>
<proteinExistence type="predicted"/>
<dbReference type="Gramene" id="HORVU.MOREX.r3.6HG0557120.1">
    <property type="protein sequence ID" value="HORVU.MOREX.r3.6HG0557120.1"/>
    <property type="gene ID" value="HORVU.MOREX.r3.6HG0557120"/>
</dbReference>
<protein>
    <submittedName>
        <fullName evidence="2">Uncharacterized protein</fullName>
    </submittedName>
</protein>
<feature type="signal peptide" evidence="1">
    <location>
        <begin position="1"/>
        <end position="28"/>
    </location>
</feature>
<evidence type="ECO:0000256" key="1">
    <source>
        <dbReference type="SAM" id="SignalP"/>
    </source>
</evidence>
<dbReference type="AlphaFoldDB" id="A0A8I6YB10"/>
<sequence>MAATGSNTRALCLVALLLMSTTFLPCHASGTRGGWAKLCIAEKACAPPAGPNGDNVCKVDCGRQGYDKAKSYCAPDPSGICCCQK</sequence>
<reference evidence="3" key="1">
    <citation type="journal article" date="2012" name="Nature">
        <title>A physical, genetic and functional sequence assembly of the barley genome.</title>
        <authorList>
            <consortium name="The International Barley Genome Sequencing Consortium"/>
            <person name="Mayer K.F."/>
            <person name="Waugh R."/>
            <person name="Brown J.W."/>
            <person name="Schulman A."/>
            <person name="Langridge P."/>
            <person name="Platzer M."/>
            <person name="Fincher G.B."/>
            <person name="Muehlbauer G.J."/>
            <person name="Sato K."/>
            <person name="Close T.J."/>
            <person name="Wise R.P."/>
            <person name="Stein N."/>
        </authorList>
    </citation>
    <scope>NUCLEOTIDE SEQUENCE [LARGE SCALE GENOMIC DNA]</scope>
    <source>
        <strain evidence="3">cv. Morex</strain>
    </source>
</reference>
<keyword evidence="1" id="KW-0732">Signal</keyword>
<evidence type="ECO:0000313" key="3">
    <source>
        <dbReference type="Proteomes" id="UP000011116"/>
    </source>
</evidence>
<name>A0A8I6YB10_HORVV</name>